<gene>
    <name evidence="3" type="ORF">JAO78_004330</name>
</gene>
<dbReference type="Pfam" id="PF13590">
    <property type="entry name" value="DUF4136"/>
    <property type="match status" value="1"/>
</dbReference>
<dbReference type="InterPro" id="IPR025411">
    <property type="entry name" value="DUF4136"/>
</dbReference>
<keyword evidence="1" id="KW-0732">Signal</keyword>
<sequence>MSVVNVLKTSLLLLTTTLVLAGCASPKQANIDYDRSVNFQQYQTFAFFKPTETVEATAETKTADTAETAATAPSYDPLQAQHFKAAIIREMTDLGYRYNEQSPQLLVNYQINTENREDVRSSPFSINAGYGFFGRNSALSFGFPIFGGVETHRYKVGSILIDVIDASENRLIWQGMTEGKLAADSKVHSQDSISAAVALIYQRYPTRLSADNK</sequence>
<evidence type="ECO:0000256" key="1">
    <source>
        <dbReference type="SAM" id="SignalP"/>
    </source>
</evidence>
<evidence type="ECO:0000259" key="2">
    <source>
        <dbReference type="Pfam" id="PF13590"/>
    </source>
</evidence>
<feature type="domain" description="DUF4136" evidence="2">
    <location>
        <begin position="30"/>
        <end position="205"/>
    </location>
</feature>
<accession>A0ABS8C1M9</accession>
<organism evidence="3 4">
    <name type="scientific">Alishewanella maricola</name>
    <dbReference type="NCBI Taxonomy" id="2795740"/>
    <lineage>
        <taxon>Bacteria</taxon>
        <taxon>Pseudomonadati</taxon>
        <taxon>Pseudomonadota</taxon>
        <taxon>Gammaproteobacteria</taxon>
        <taxon>Alteromonadales</taxon>
        <taxon>Alteromonadaceae</taxon>
        <taxon>Alishewanella</taxon>
    </lineage>
</organism>
<evidence type="ECO:0000313" key="4">
    <source>
        <dbReference type="Proteomes" id="UP000633814"/>
    </source>
</evidence>
<feature type="signal peptide" evidence="1">
    <location>
        <begin position="1"/>
        <end position="21"/>
    </location>
</feature>
<reference evidence="3 4" key="1">
    <citation type="submission" date="2021-10" db="EMBL/GenBank/DDBJ databases">
        <title>Alishewanella koreense sp. nov. isolated from seawater of southwestern coast in South Korea and the proposal for the reclassification of Rheinheimera perlucida and Rheinheimera tuosuensis as Arsukibacterium perlucida and Arsukibacterium tuosuensis.</title>
        <authorList>
            <person name="Kim K.H."/>
            <person name="Ruan W."/>
            <person name="Kim K.R."/>
            <person name="Baek J.H."/>
            <person name="Jeon C.O."/>
        </authorList>
    </citation>
    <scope>NUCLEOTIDE SEQUENCE [LARGE SCALE GENOMIC DNA]</scope>
    <source>
        <strain evidence="3 4">16-MA</strain>
    </source>
</reference>
<name>A0ABS8C1M9_9ALTE</name>
<protein>
    <submittedName>
        <fullName evidence="3">DUF4136 domain-containing protein</fullName>
    </submittedName>
</protein>
<dbReference type="RefSeq" id="WP_226750127.1">
    <property type="nucleotide sequence ID" value="NZ_JAEINI020000002.1"/>
</dbReference>
<comment type="caution">
    <text evidence="3">The sequence shown here is derived from an EMBL/GenBank/DDBJ whole genome shotgun (WGS) entry which is preliminary data.</text>
</comment>
<feature type="chain" id="PRO_5046387142" evidence="1">
    <location>
        <begin position="22"/>
        <end position="213"/>
    </location>
</feature>
<proteinExistence type="predicted"/>
<keyword evidence="4" id="KW-1185">Reference proteome</keyword>
<evidence type="ECO:0000313" key="3">
    <source>
        <dbReference type="EMBL" id="MCB5226035.1"/>
    </source>
</evidence>
<dbReference type="EMBL" id="JAEINI020000002">
    <property type="protein sequence ID" value="MCB5226035.1"/>
    <property type="molecule type" value="Genomic_DNA"/>
</dbReference>
<dbReference type="Gene3D" id="3.30.160.670">
    <property type="match status" value="1"/>
</dbReference>
<dbReference type="Proteomes" id="UP000633814">
    <property type="component" value="Unassembled WGS sequence"/>
</dbReference>